<sequence>MIIIQVSRARQGRLTPSFRFSSSRVLGGNVASDLTLVEVGVQGPIQPQTGSVLTPSFVKLFNRLVGNQLNCKTLIIRGAPIPSGTSGQPIQRLPFQPSLELLAPYIFNRLQGPFKLQGLTLQFVMLEAMELRSTFRRGQVSPLTRR</sequence>
<evidence type="ECO:0000313" key="2">
    <source>
        <dbReference type="Proteomes" id="UP000198660"/>
    </source>
</evidence>
<reference evidence="2" key="1">
    <citation type="submission" date="2016-10" db="EMBL/GenBank/DDBJ databases">
        <authorList>
            <person name="Varghese N."/>
            <person name="Submissions S."/>
        </authorList>
    </citation>
    <scope>NUCLEOTIDE SEQUENCE [LARGE SCALE GENOMIC DNA]</scope>
    <source>
        <strain evidence="2">DSM 45789</strain>
    </source>
</reference>
<dbReference type="EMBL" id="FPAA01000003">
    <property type="protein sequence ID" value="SFS52103.1"/>
    <property type="molecule type" value="Genomic_DNA"/>
</dbReference>
<gene>
    <name evidence="1" type="ORF">SAMN05444972_103167</name>
</gene>
<dbReference type="AlphaFoldDB" id="A0A1I6QHZ9"/>
<keyword evidence="2" id="KW-1185">Reference proteome</keyword>
<accession>A0A1I6QHZ9</accession>
<name>A0A1I6QHZ9_9BACL</name>
<evidence type="ECO:0000313" key="1">
    <source>
        <dbReference type="EMBL" id="SFS52103.1"/>
    </source>
</evidence>
<dbReference type="Proteomes" id="UP000198660">
    <property type="component" value="Unassembled WGS sequence"/>
</dbReference>
<proteinExistence type="predicted"/>
<organism evidence="1 2">
    <name type="scientific">Marininema halotolerans</name>
    <dbReference type="NCBI Taxonomy" id="1155944"/>
    <lineage>
        <taxon>Bacteria</taxon>
        <taxon>Bacillati</taxon>
        <taxon>Bacillota</taxon>
        <taxon>Bacilli</taxon>
        <taxon>Bacillales</taxon>
        <taxon>Thermoactinomycetaceae</taxon>
        <taxon>Marininema</taxon>
    </lineage>
</organism>
<protein>
    <submittedName>
        <fullName evidence="1">Uncharacterized protein</fullName>
    </submittedName>
</protein>
<dbReference type="SUPFAM" id="SSF55620">
    <property type="entry name" value="Tetrahydrobiopterin biosynthesis enzymes-like"/>
    <property type="match status" value="1"/>
</dbReference>